<dbReference type="GO" id="GO:0006338">
    <property type="term" value="P:chromatin remodeling"/>
    <property type="evidence" value="ECO:0007669"/>
    <property type="project" value="InterPro"/>
</dbReference>
<feature type="region of interest" description="Disordered" evidence="5">
    <location>
        <begin position="339"/>
        <end position="359"/>
    </location>
</feature>
<feature type="region of interest" description="Disordered" evidence="5">
    <location>
        <begin position="594"/>
        <end position="618"/>
    </location>
</feature>
<dbReference type="PROSITE" id="PS50016">
    <property type="entry name" value="ZF_PHD_2"/>
    <property type="match status" value="1"/>
</dbReference>
<dbReference type="GO" id="GO:0008623">
    <property type="term" value="C:CHRAC"/>
    <property type="evidence" value="ECO:0007669"/>
    <property type="project" value="TreeGrafter"/>
</dbReference>
<dbReference type="Pfam" id="PF00628">
    <property type="entry name" value="PHD"/>
    <property type="match status" value="1"/>
</dbReference>
<keyword evidence="1" id="KW-0479">Metal-binding</keyword>
<dbReference type="InterPro" id="IPR019787">
    <property type="entry name" value="Znf_PHD-finger"/>
</dbReference>
<keyword evidence="9" id="KW-1185">Reference proteome</keyword>
<evidence type="ECO:0000313" key="9">
    <source>
        <dbReference type="Proteomes" id="UP000516437"/>
    </source>
</evidence>
<evidence type="ECO:0000313" key="8">
    <source>
        <dbReference type="EMBL" id="KAB1204294.1"/>
    </source>
</evidence>
<dbReference type="OrthoDB" id="787137at2759"/>
<dbReference type="AlphaFoldDB" id="A0A6A1UV11"/>
<keyword evidence="3" id="KW-0862">Zinc</keyword>
<dbReference type="PROSITE" id="PS51050">
    <property type="entry name" value="ZF_CW"/>
    <property type="match status" value="1"/>
</dbReference>
<dbReference type="InterPro" id="IPR047171">
    <property type="entry name" value="BAZ1A"/>
</dbReference>
<evidence type="ECO:0000259" key="7">
    <source>
        <dbReference type="PROSITE" id="PS51050"/>
    </source>
</evidence>
<dbReference type="SMART" id="SM00249">
    <property type="entry name" value="PHD"/>
    <property type="match status" value="1"/>
</dbReference>
<feature type="domain" description="PHD-type" evidence="6">
    <location>
        <begin position="281"/>
        <end position="331"/>
    </location>
</feature>
<dbReference type="GO" id="GO:0031445">
    <property type="term" value="P:regulation of heterochromatin formation"/>
    <property type="evidence" value="ECO:0007669"/>
    <property type="project" value="TreeGrafter"/>
</dbReference>
<keyword evidence="2 4" id="KW-0863">Zinc-finger</keyword>
<evidence type="ECO:0000256" key="5">
    <source>
        <dbReference type="SAM" id="MobiDB-lite"/>
    </source>
</evidence>
<dbReference type="Gene3D" id="3.30.40.10">
    <property type="entry name" value="Zinc/RING finger domain, C3HC4 (zinc finger)"/>
    <property type="match status" value="1"/>
</dbReference>
<dbReference type="Proteomes" id="UP000516437">
    <property type="component" value="Chromosome 8"/>
</dbReference>
<dbReference type="InterPro" id="IPR011124">
    <property type="entry name" value="Znf_CW"/>
</dbReference>
<dbReference type="InterPro" id="IPR011011">
    <property type="entry name" value="Znf_FYVE_PHD"/>
</dbReference>
<accession>A0A6A1UV11</accession>
<dbReference type="GO" id="GO:0006355">
    <property type="term" value="P:regulation of DNA-templated transcription"/>
    <property type="evidence" value="ECO:0007669"/>
    <property type="project" value="TreeGrafter"/>
</dbReference>
<feature type="region of interest" description="Disordered" evidence="5">
    <location>
        <begin position="258"/>
        <end position="277"/>
    </location>
</feature>
<dbReference type="InterPro" id="IPR001965">
    <property type="entry name" value="Znf_PHD"/>
</dbReference>
<dbReference type="PANTHER" id="PTHR46510:SF1">
    <property type="entry name" value="BROMODOMAIN ADJACENT TO ZINC FINGER DOMAIN PROTEIN 1A"/>
    <property type="match status" value="1"/>
</dbReference>
<name>A0A6A1UV11_9ROSI</name>
<dbReference type="GO" id="GO:0008270">
    <property type="term" value="F:zinc ion binding"/>
    <property type="evidence" value="ECO:0007669"/>
    <property type="project" value="UniProtKB-KW"/>
</dbReference>
<evidence type="ECO:0000256" key="1">
    <source>
        <dbReference type="ARBA" id="ARBA00022723"/>
    </source>
</evidence>
<evidence type="ECO:0000256" key="2">
    <source>
        <dbReference type="ARBA" id="ARBA00022771"/>
    </source>
</evidence>
<evidence type="ECO:0000256" key="4">
    <source>
        <dbReference type="PROSITE-ProRule" id="PRU00146"/>
    </source>
</evidence>
<dbReference type="GO" id="GO:0000228">
    <property type="term" value="C:nuclear chromosome"/>
    <property type="evidence" value="ECO:0007669"/>
    <property type="project" value="TreeGrafter"/>
</dbReference>
<comment type="caution">
    <text evidence="8">The sequence shown here is derived from an EMBL/GenBank/DDBJ whole genome shotgun (WGS) entry which is preliminary data.</text>
</comment>
<dbReference type="Gene3D" id="3.30.40.100">
    <property type="match status" value="1"/>
</dbReference>
<feature type="domain" description="CW-type" evidence="7">
    <location>
        <begin position="454"/>
        <end position="573"/>
    </location>
</feature>
<evidence type="ECO:0000259" key="6">
    <source>
        <dbReference type="PROSITE" id="PS50016"/>
    </source>
</evidence>
<proteinExistence type="predicted"/>
<gene>
    <name evidence="8" type="ORF">CJ030_MR8G020411</name>
</gene>
<evidence type="ECO:0000256" key="3">
    <source>
        <dbReference type="ARBA" id="ARBA00022833"/>
    </source>
</evidence>
<dbReference type="SUPFAM" id="SSF57903">
    <property type="entry name" value="FYVE/PHD zinc finger"/>
    <property type="match status" value="1"/>
</dbReference>
<dbReference type="GO" id="GO:0003677">
    <property type="term" value="F:DNA binding"/>
    <property type="evidence" value="ECO:0007669"/>
    <property type="project" value="TreeGrafter"/>
</dbReference>
<reference evidence="8 9" key="1">
    <citation type="journal article" date="2019" name="Plant Biotechnol. J.">
        <title>The red bayberry genome and genetic basis of sex determination.</title>
        <authorList>
            <person name="Jia H.M."/>
            <person name="Jia H.J."/>
            <person name="Cai Q.L."/>
            <person name="Wang Y."/>
            <person name="Zhao H.B."/>
            <person name="Yang W.F."/>
            <person name="Wang G.Y."/>
            <person name="Li Y.H."/>
            <person name="Zhan D.L."/>
            <person name="Shen Y.T."/>
            <person name="Niu Q.F."/>
            <person name="Chang L."/>
            <person name="Qiu J."/>
            <person name="Zhao L."/>
            <person name="Xie H.B."/>
            <person name="Fu W.Y."/>
            <person name="Jin J."/>
            <person name="Li X.W."/>
            <person name="Jiao Y."/>
            <person name="Zhou C.C."/>
            <person name="Tu T."/>
            <person name="Chai C.Y."/>
            <person name="Gao J.L."/>
            <person name="Fan L.J."/>
            <person name="van de Weg E."/>
            <person name="Wang J.Y."/>
            <person name="Gao Z.S."/>
        </authorList>
    </citation>
    <scope>NUCLEOTIDE SEQUENCE [LARGE SCALE GENOMIC DNA]</scope>
    <source>
        <tissue evidence="8">Leaves</tissue>
    </source>
</reference>
<dbReference type="InterPro" id="IPR013083">
    <property type="entry name" value="Znf_RING/FYVE/PHD"/>
</dbReference>
<dbReference type="PROSITE" id="PS01359">
    <property type="entry name" value="ZF_PHD_1"/>
    <property type="match status" value="1"/>
</dbReference>
<sequence>MLMQTSLPSSTEAALLFVADDVKEDTLRNWMPGTETWQMCLNCDKHPHCQCWGTKPIREEEENANSPSFPRSYSQPSTVSTISECCAPYFVYKRRKQRGTSITIFSPQPLVNTKRSADCLSVISSDAPSVAAKEEHVDFQVGHETRAVGAPITASLSCMKENCILKSQPINGCSAGKANVPDAALKNVGQRFLEVDSVNDSCSSSKSNVEPLSASMTTEVDDTGECSSSSAMVMEVKGKELSEKDLCISILRRQGMVGGSLPTNAPDSAEDAGASSGNSCSRTCKICGRTDTTLNMLICDHCEEAFHVSCFKPRMKKIPNDEWFCHSCFKKKQKIPNETATRKSPSIVNEMGRSRNPSAKDDSNLIALMLTDNEPYKTSVRVGKGFQAEVPDWSGPITKQSKADWENSKILLLVLDLRRQFRGCDVDAIGEPVEMDPSDCVASREWNFYKPHALNSIGNWLQCQEVIDGIGEDVNGTICGKWRREGIWFSHSGNFIGAVNERSGVAEEGLIGDKLGGGMSRWAVMYAWRFLVFATCTERAPLCEVQTDNWDCFRSVLWDPTHADCAAPQELETDQILKQLKYIQMLRPQLGANRRKSRMQNARELQKPTCDASKKQTL</sequence>
<protein>
    <submittedName>
        <fullName evidence="8">PHD and RING finger domain-containing protein 1</fullName>
    </submittedName>
</protein>
<dbReference type="GO" id="GO:0045740">
    <property type="term" value="P:positive regulation of DNA replication"/>
    <property type="evidence" value="ECO:0007669"/>
    <property type="project" value="TreeGrafter"/>
</dbReference>
<dbReference type="InterPro" id="IPR019786">
    <property type="entry name" value="Zinc_finger_PHD-type_CS"/>
</dbReference>
<dbReference type="PANTHER" id="PTHR46510">
    <property type="entry name" value="BROMODOMAIN ADJACENT TO ZINC FINGER DOMAIN PROTEIN 1A"/>
    <property type="match status" value="1"/>
</dbReference>
<organism evidence="8 9">
    <name type="scientific">Morella rubra</name>
    <name type="common">Chinese bayberry</name>
    <dbReference type="NCBI Taxonomy" id="262757"/>
    <lineage>
        <taxon>Eukaryota</taxon>
        <taxon>Viridiplantae</taxon>
        <taxon>Streptophyta</taxon>
        <taxon>Embryophyta</taxon>
        <taxon>Tracheophyta</taxon>
        <taxon>Spermatophyta</taxon>
        <taxon>Magnoliopsida</taxon>
        <taxon>eudicotyledons</taxon>
        <taxon>Gunneridae</taxon>
        <taxon>Pentapetalae</taxon>
        <taxon>rosids</taxon>
        <taxon>fabids</taxon>
        <taxon>Fagales</taxon>
        <taxon>Myricaceae</taxon>
        <taxon>Morella</taxon>
    </lineage>
</organism>
<dbReference type="EMBL" id="RXIC02000026">
    <property type="protein sequence ID" value="KAB1204294.1"/>
    <property type="molecule type" value="Genomic_DNA"/>
</dbReference>